<name>A0A3B6QHE8_WHEAT</name>
<dbReference type="Gene3D" id="3.30.390.110">
    <property type="match status" value="1"/>
</dbReference>
<reference evidence="5" key="1">
    <citation type="submission" date="2018-08" db="EMBL/GenBank/DDBJ databases">
        <authorList>
            <person name="Rossello M."/>
        </authorList>
    </citation>
    <scope>NUCLEOTIDE SEQUENCE [LARGE SCALE GENOMIC DNA]</scope>
    <source>
        <strain evidence="5">cv. Chinese Spring</strain>
    </source>
</reference>
<dbReference type="InterPro" id="IPR029004">
    <property type="entry name" value="Ribosomal_eL28/Mak16"/>
</dbReference>
<evidence type="ECO:0000256" key="3">
    <source>
        <dbReference type="ARBA" id="ARBA00023274"/>
    </source>
</evidence>
<proteinExistence type="inferred from homology"/>
<comment type="similarity">
    <text evidence="1">Belongs to the eukaryotic ribosomal protein eL28 family.</text>
</comment>
<keyword evidence="3" id="KW-0687">Ribonucleoprotein</keyword>
<dbReference type="Gramene" id="TraesCS6D03G0636500.1">
    <property type="protein sequence ID" value="TraesCS6D03G0636500.1.CDS"/>
    <property type="gene ID" value="TraesCS6D03G0636500"/>
</dbReference>
<dbReference type="STRING" id="4565.A0A3B6QHE8"/>
<dbReference type="Proteomes" id="UP000019116">
    <property type="component" value="Chromosome 6D"/>
</dbReference>
<keyword evidence="2" id="KW-0689">Ribosomal protein</keyword>
<dbReference type="OrthoDB" id="338850at2759"/>
<evidence type="ECO:0000256" key="2">
    <source>
        <dbReference type="ARBA" id="ARBA00022980"/>
    </source>
</evidence>
<feature type="domain" description="Ribosomal eL28/Mak16" evidence="4">
    <location>
        <begin position="31"/>
        <end position="121"/>
    </location>
</feature>
<evidence type="ECO:0000259" key="4">
    <source>
        <dbReference type="Pfam" id="PF01778"/>
    </source>
</evidence>
<evidence type="ECO:0000313" key="6">
    <source>
        <dbReference type="Proteomes" id="UP000019116"/>
    </source>
</evidence>
<evidence type="ECO:0000256" key="1">
    <source>
        <dbReference type="ARBA" id="ARBA00007926"/>
    </source>
</evidence>
<dbReference type="SMR" id="A0A3B6QHE8"/>
<dbReference type="Gramene" id="TraesCS6D02G263800.1">
    <property type="protein sequence ID" value="TraesCS6D02G263800.1"/>
    <property type="gene ID" value="TraesCS6D02G263800"/>
</dbReference>
<protein>
    <recommendedName>
        <fullName evidence="4">Ribosomal eL28/Mak16 domain-containing protein</fullName>
    </recommendedName>
</protein>
<dbReference type="OMA" id="FRKMAIC"/>
<dbReference type="GO" id="GO:0003735">
    <property type="term" value="F:structural constituent of ribosome"/>
    <property type="evidence" value="ECO:0007669"/>
    <property type="project" value="InterPro"/>
</dbReference>
<organism evidence="5">
    <name type="scientific">Triticum aestivum</name>
    <name type="common">Wheat</name>
    <dbReference type="NCBI Taxonomy" id="4565"/>
    <lineage>
        <taxon>Eukaryota</taxon>
        <taxon>Viridiplantae</taxon>
        <taxon>Streptophyta</taxon>
        <taxon>Embryophyta</taxon>
        <taxon>Tracheophyta</taxon>
        <taxon>Spermatophyta</taxon>
        <taxon>Magnoliopsida</taxon>
        <taxon>Liliopsida</taxon>
        <taxon>Poales</taxon>
        <taxon>Poaceae</taxon>
        <taxon>BOP clade</taxon>
        <taxon>Pooideae</taxon>
        <taxon>Triticodae</taxon>
        <taxon>Triticeae</taxon>
        <taxon>Triticinae</taxon>
        <taxon>Triticum</taxon>
    </lineage>
</organism>
<accession>A0A3B6QHE8</accession>
<dbReference type="GO" id="GO:0006412">
    <property type="term" value="P:translation"/>
    <property type="evidence" value="ECO:0007669"/>
    <property type="project" value="InterPro"/>
</dbReference>
<dbReference type="AlphaFoldDB" id="A0A3B6QHE8"/>
<evidence type="ECO:0000313" key="5">
    <source>
        <dbReference type="EnsemblPlants" id="TraesCS6D02G263800.1"/>
    </source>
</evidence>
<dbReference type="InterPro" id="IPR002672">
    <property type="entry name" value="Ribosomal_eL28"/>
</dbReference>
<reference evidence="5" key="2">
    <citation type="submission" date="2018-10" db="UniProtKB">
        <authorList>
            <consortium name="EnsemblPlants"/>
        </authorList>
    </citation>
    <scope>IDENTIFICATION</scope>
</reference>
<keyword evidence="6" id="KW-1185">Reference proteome</keyword>
<dbReference type="PANTHER" id="PTHR10544">
    <property type="entry name" value="60S RIBOSOMAL PROTEIN L28"/>
    <property type="match status" value="1"/>
</dbReference>
<dbReference type="EnsemblPlants" id="TraesCS6D02G263800.1">
    <property type="protein sequence ID" value="TraesCS6D02G263800.1"/>
    <property type="gene ID" value="TraesCS6D02G263800"/>
</dbReference>
<sequence>MHPTADPYPDQLRHRFRTQAKGMTTVPGSPVWELVKKNNYFLIKQFGNSNTKVQFSKEPNNLYNIQSYKFSGLANSKTMEVQPSAGEDKAVVLSTTKTKKQNTPAKLQHKTLMRKEFRKMAICQELGINSRVLYLNCPYAWLLSYNCKSRLVSASSVSSELWHGMLDFLVDLCP</sequence>
<dbReference type="PaxDb" id="4565-Traes_6DL_75397532D.1"/>
<dbReference type="GO" id="GO:0022625">
    <property type="term" value="C:cytosolic large ribosomal subunit"/>
    <property type="evidence" value="ECO:0000318"/>
    <property type="project" value="GO_Central"/>
</dbReference>
<dbReference type="Pfam" id="PF01778">
    <property type="entry name" value="Ribosomal_L28e"/>
    <property type="match status" value="1"/>
</dbReference>